<feature type="domain" description="DSBA-like thioredoxin" evidence="2">
    <location>
        <begin position="35"/>
        <end position="185"/>
    </location>
</feature>
<evidence type="ECO:0000256" key="1">
    <source>
        <dbReference type="SAM" id="MobiDB-lite"/>
    </source>
</evidence>
<dbReference type="CDD" id="cd03024">
    <property type="entry name" value="DsbA_FrnE"/>
    <property type="match status" value="1"/>
</dbReference>
<name>B2AIR0_CUPTR</name>
<gene>
    <name evidence="3" type="ordered locus">RALTA_B0465</name>
</gene>
<dbReference type="Pfam" id="PF01323">
    <property type="entry name" value="DSBA"/>
    <property type="match status" value="1"/>
</dbReference>
<dbReference type="Gene3D" id="3.40.30.10">
    <property type="entry name" value="Glutaredoxin"/>
    <property type="match status" value="1"/>
</dbReference>
<protein>
    <submittedName>
        <fullName evidence="3">Thioredoxin, DSBA oxidoreductase family</fullName>
    </submittedName>
</protein>
<dbReference type="HOGENOM" id="CLU_069253_0_1_4"/>
<evidence type="ECO:0000259" key="2">
    <source>
        <dbReference type="Pfam" id="PF01323"/>
    </source>
</evidence>
<evidence type="ECO:0000313" key="3">
    <source>
        <dbReference type="EMBL" id="CAP63659.1"/>
    </source>
</evidence>
<dbReference type="PANTHER" id="PTHR13887:SF41">
    <property type="entry name" value="THIOREDOXIN SUPERFAMILY PROTEIN"/>
    <property type="match status" value="1"/>
</dbReference>
<feature type="compositionally biased region" description="Polar residues" evidence="1">
    <location>
        <begin position="1"/>
        <end position="11"/>
    </location>
</feature>
<keyword evidence="4" id="KW-1185">Reference proteome</keyword>
<reference evidence="3 4" key="1">
    <citation type="journal article" date="2008" name="Genome Res.">
        <title>Genome sequence of the beta-rhizobium Cupriavidus taiwanensis and comparative genomics of rhizobia.</title>
        <authorList>
            <person name="Amadou C."/>
            <person name="Pascal G."/>
            <person name="Mangenot S."/>
            <person name="Glew M."/>
            <person name="Bontemps C."/>
            <person name="Capela D."/>
            <person name="Carrere S."/>
            <person name="Cruveiller S."/>
            <person name="Dossat C."/>
            <person name="Lajus A."/>
            <person name="Marchetti M."/>
            <person name="Poinsot V."/>
            <person name="Rouy Z."/>
            <person name="Servin B."/>
            <person name="Saad M."/>
            <person name="Schenowitz C."/>
            <person name="Barbe V."/>
            <person name="Batut J."/>
            <person name="Medigue C."/>
            <person name="Masson-Boivin C."/>
        </authorList>
    </citation>
    <scope>NUCLEOTIDE SEQUENCE [LARGE SCALE GENOMIC DNA]</scope>
    <source>
        <strain evidence="4">DSM 17343 / BCRC 17206 / CCUG 44338 / CIP 107171 / LMG 19424 / R1</strain>
    </source>
</reference>
<dbReference type="KEGG" id="cti:RALTA_B0465"/>
<dbReference type="InterPro" id="IPR036249">
    <property type="entry name" value="Thioredoxin-like_sf"/>
</dbReference>
<feature type="region of interest" description="Disordered" evidence="1">
    <location>
        <begin position="1"/>
        <end position="23"/>
    </location>
</feature>
<dbReference type="PANTHER" id="PTHR13887">
    <property type="entry name" value="GLUTATHIONE S-TRANSFERASE KAPPA"/>
    <property type="match status" value="1"/>
</dbReference>
<dbReference type="SUPFAM" id="SSF52833">
    <property type="entry name" value="Thioredoxin-like"/>
    <property type="match status" value="1"/>
</dbReference>
<sequence length="258" mass="28385">MIRSQRMQCPDNSPHPDNGSRRQSFALDQPATLSVEAYFDLICPWCLIGKRHLETAIDWLGRERPDVVVQVAWRSYPLIPTTPPAGLPYREFYLARLGSPEAVAMRQAQVRAAARDAGLTLALERIETFPNTLLAHRLVRHARQQAGADVAGLLIEELFQRYFIRGENIGDPRLLRQAAASCGIALPEHADSTGAHDLDWLPSVHGPLDPPARAGLGVPCFMFNGTHSVSGARPPEVLLQTMHQALARAKRRATLAAG</sequence>
<accession>B2AIR0</accession>
<organism evidence="3 4">
    <name type="scientific">Cupriavidus taiwanensis (strain DSM 17343 / BCRC 17206 / CCUG 44338 / CIP 107171 / LMG 19424 / R1)</name>
    <name type="common">Ralstonia taiwanensis (strain LMG 19424)</name>
    <dbReference type="NCBI Taxonomy" id="977880"/>
    <lineage>
        <taxon>Bacteria</taxon>
        <taxon>Pseudomonadati</taxon>
        <taxon>Pseudomonadota</taxon>
        <taxon>Betaproteobacteria</taxon>
        <taxon>Burkholderiales</taxon>
        <taxon>Burkholderiaceae</taxon>
        <taxon>Cupriavidus</taxon>
    </lineage>
</organism>
<evidence type="ECO:0000313" key="4">
    <source>
        <dbReference type="Proteomes" id="UP000001692"/>
    </source>
</evidence>
<dbReference type="InterPro" id="IPR001853">
    <property type="entry name" value="DSBA-like_thioredoxin_dom"/>
</dbReference>
<proteinExistence type="predicted"/>
<dbReference type="AlphaFoldDB" id="B2AIR0"/>
<dbReference type="Proteomes" id="UP000001692">
    <property type="component" value="Chromosome 2"/>
</dbReference>
<dbReference type="GO" id="GO:0016491">
    <property type="term" value="F:oxidoreductase activity"/>
    <property type="evidence" value="ECO:0007669"/>
    <property type="project" value="InterPro"/>
</dbReference>
<dbReference type="eggNOG" id="COG2761">
    <property type="taxonomic scope" value="Bacteria"/>
</dbReference>
<dbReference type="EMBL" id="CU633750">
    <property type="protein sequence ID" value="CAP63659.1"/>
    <property type="molecule type" value="Genomic_DNA"/>
</dbReference>